<keyword evidence="1" id="KW-0175">Coiled coil</keyword>
<keyword evidence="4" id="KW-1185">Reference proteome</keyword>
<feature type="coiled-coil region" evidence="1">
    <location>
        <begin position="460"/>
        <end position="487"/>
    </location>
</feature>
<dbReference type="EMBL" id="ABOX02000006">
    <property type="protein sequence ID" value="EEF62103.1"/>
    <property type="molecule type" value="Genomic_DNA"/>
</dbReference>
<feature type="region of interest" description="Disordered" evidence="2">
    <location>
        <begin position="409"/>
        <end position="430"/>
    </location>
</feature>
<dbReference type="STRING" id="320771.Cflav_PD6378"/>
<dbReference type="RefSeq" id="WP_007413855.1">
    <property type="nucleotide sequence ID" value="NZ_ABOX02000006.1"/>
</dbReference>
<name>B9XDF7_PEDPL</name>
<evidence type="ECO:0008006" key="5">
    <source>
        <dbReference type="Google" id="ProtNLM"/>
    </source>
</evidence>
<evidence type="ECO:0000313" key="4">
    <source>
        <dbReference type="Proteomes" id="UP000003688"/>
    </source>
</evidence>
<sequence length="777" mass="82175">MNTYNTQINIAMQVAGDGAKKAGDDLAELEKKTKASEEAFKKMKEQAESAIKVLEGIHKLMEMYTAHEKVVDQLNGALRLSGQYSQSYSRELQEQAEALSRVTTASDTTIMKVQALLSSFGATKEEMPGLTKAVLDFAAGTGKDVVTAAQDLGKAISGQESSLSNLGMKFDKTAGQGKNLSQAAELIESKFKGMAEAADHSSGAKVEDLDKAWEHFKTTLGGLAADGLKPVIEGVTLLLNQTSDLFKEGSQASEYAKYFIEFAAGVAATTAAINTFKMGWQLASGAAIQEIGALRGVLGALPQAIPIAITVAATIQVIRAVQEGVAMKKAFDQEKNSVDQGLGGADKQRQGLQNEIQKYLQEHPEEKHKVAGWFGLIGDNFQDTGDSQTDLESRQRVLKSVREGLVRNQQRFSAASKTSTAATASAADPTDPFSVGDFGFGVQDPLGPQLPIPLDTNAGSDTAIQQAQATEQKITEIKKENLQVRQQDTEQCCADEQQANAAAQTAIATATDQTTTKIKANNQAQKQSFEDIDAEVKKIAVTAENSFASGLSHAFMSIIDGSKSAGDAFKDFAKSFLSQIAEMIMQMLILDALKSVLAFGDGGQAASPAAKGGMFPFTAAATGVMLAAAGVQGVNDVNGPTYFPKFNVLAGEAGHEVMTVMAKPQMGNIDGMPVILGNVGPEKLAVLSQANLSRMVQGSGKATFAASGYMTAGVSETGLSVSRQTNQPDGRIVVELTPHPAYETRIIENSIQGARVAVASDLATDTPIRNQVKSVFS</sequence>
<feature type="coiled-coil region" evidence="1">
    <location>
        <begin position="19"/>
        <end position="46"/>
    </location>
</feature>
<evidence type="ECO:0000256" key="2">
    <source>
        <dbReference type="SAM" id="MobiDB-lite"/>
    </source>
</evidence>
<evidence type="ECO:0000313" key="3">
    <source>
        <dbReference type="EMBL" id="EEF62103.1"/>
    </source>
</evidence>
<dbReference type="AlphaFoldDB" id="B9XDF7"/>
<gene>
    <name evidence="3" type="ORF">Cflav_PD6378</name>
</gene>
<protein>
    <recommendedName>
        <fullName evidence="5">Bacteriophage tail tape measure C-terminal domain-containing protein</fullName>
    </recommendedName>
</protein>
<dbReference type="Proteomes" id="UP000003688">
    <property type="component" value="Unassembled WGS sequence"/>
</dbReference>
<accession>B9XDF7</accession>
<reference evidence="3 4" key="1">
    <citation type="journal article" date="2011" name="J. Bacteriol.">
        <title>Genome sequence of 'Pedosphaera parvula' Ellin514, an aerobic Verrucomicrobial isolate from pasture soil.</title>
        <authorList>
            <person name="Kant R."/>
            <person name="van Passel M.W."/>
            <person name="Sangwan P."/>
            <person name="Palva A."/>
            <person name="Lucas S."/>
            <person name="Copeland A."/>
            <person name="Lapidus A."/>
            <person name="Glavina Del Rio T."/>
            <person name="Dalin E."/>
            <person name="Tice H."/>
            <person name="Bruce D."/>
            <person name="Goodwin L."/>
            <person name="Pitluck S."/>
            <person name="Chertkov O."/>
            <person name="Larimer F.W."/>
            <person name="Land M.L."/>
            <person name="Hauser L."/>
            <person name="Brettin T.S."/>
            <person name="Detter J.C."/>
            <person name="Han S."/>
            <person name="de Vos W.M."/>
            <person name="Janssen P.H."/>
            <person name="Smidt H."/>
        </authorList>
    </citation>
    <scope>NUCLEOTIDE SEQUENCE [LARGE SCALE GENOMIC DNA]</scope>
    <source>
        <strain evidence="3 4">Ellin514</strain>
    </source>
</reference>
<comment type="caution">
    <text evidence="3">The sequence shown here is derived from an EMBL/GenBank/DDBJ whole genome shotgun (WGS) entry which is preliminary data.</text>
</comment>
<evidence type="ECO:0000256" key="1">
    <source>
        <dbReference type="SAM" id="Coils"/>
    </source>
</evidence>
<proteinExistence type="predicted"/>
<organism evidence="3 4">
    <name type="scientific">Pedosphaera parvula (strain Ellin514)</name>
    <dbReference type="NCBI Taxonomy" id="320771"/>
    <lineage>
        <taxon>Bacteria</taxon>
        <taxon>Pseudomonadati</taxon>
        <taxon>Verrucomicrobiota</taxon>
        <taxon>Pedosphaerae</taxon>
        <taxon>Pedosphaerales</taxon>
        <taxon>Pedosphaeraceae</taxon>
        <taxon>Pedosphaera</taxon>
    </lineage>
</organism>
<feature type="compositionally biased region" description="Low complexity" evidence="2">
    <location>
        <begin position="413"/>
        <end position="427"/>
    </location>
</feature>